<dbReference type="GO" id="GO:0003677">
    <property type="term" value="F:DNA binding"/>
    <property type="evidence" value="ECO:0007669"/>
    <property type="project" value="UniProtKB-UniRule"/>
</dbReference>
<dbReference type="Proteomes" id="UP000269352">
    <property type="component" value="Unassembled WGS sequence"/>
</dbReference>
<dbReference type="InterPro" id="IPR033114">
    <property type="entry name" value="HNH_CAS9"/>
</dbReference>
<dbReference type="GO" id="GO:0004519">
    <property type="term" value="F:endonuclease activity"/>
    <property type="evidence" value="ECO:0007669"/>
    <property type="project" value="UniProtKB-UniRule"/>
</dbReference>
<dbReference type="InterPro" id="IPR028629">
    <property type="entry name" value="Cas9"/>
</dbReference>
<evidence type="ECO:0000256" key="8">
    <source>
        <dbReference type="ARBA" id="ARBA00023118"/>
    </source>
</evidence>
<dbReference type="InterPro" id="IPR036397">
    <property type="entry name" value="RNaseH_sf"/>
</dbReference>
<feature type="domain" description="HNH Cas9-type" evidence="13">
    <location>
        <begin position="510"/>
        <end position="657"/>
    </location>
</feature>
<keyword evidence="6" id="KW-0460">Magnesium</keyword>
<comment type="subunit">
    <text evidence="11">Monomer. Binds crRNA and tracrRNA.</text>
</comment>
<dbReference type="GO" id="GO:0051607">
    <property type="term" value="P:defense response to virus"/>
    <property type="evidence" value="ECO:0007669"/>
    <property type="project" value="UniProtKB-KW"/>
</dbReference>
<evidence type="ECO:0000256" key="2">
    <source>
        <dbReference type="ARBA" id="ARBA00022722"/>
    </source>
</evidence>
<dbReference type="Gene3D" id="1.10.30.50">
    <property type="match status" value="1"/>
</dbReference>
<protein>
    <submittedName>
        <fullName evidence="14">CRISPR-associated protein Csn1 family</fullName>
    </submittedName>
</protein>
<evidence type="ECO:0000256" key="6">
    <source>
        <dbReference type="ARBA" id="ARBA00022842"/>
    </source>
</evidence>
<keyword evidence="15" id="KW-1185">Reference proteome</keyword>
<evidence type="ECO:0000313" key="15">
    <source>
        <dbReference type="Proteomes" id="UP000269352"/>
    </source>
</evidence>
<proteinExistence type="predicted"/>
<evidence type="ECO:0000259" key="13">
    <source>
        <dbReference type="PROSITE" id="PS51749"/>
    </source>
</evidence>
<dbReference type="EMBL" id="BGZN01000003">
    <property type="protein sequence ID" value="GBR72910.1"/>
    <property type="molecule type" value="Genomic_DNA"/>
</dbReference>
<organism evidence="14 15">
    <name type="scientific">Termititenax aidoneus</name>
    <dbReference type="NCBI Taxonomy" id="2218524"/>
    <lineage>
        <taxon>Bacteria</taxon>
        <taxon>Bacillati</taxon>
        <taxon>Candidatus Margulisiibacteriota</taxon>
        <taxon>Candidatus Termititenacia</taxon>
        <taxon>Candidatus Termititenacales</taxon>
        <taxon>Candidatus Termititenacaceae</taxon>
        <taxon>Candidatus Termititenax</taxon>
    </lineage>
</organism>
<evidence type="ECO:0000256" key="10">
    <source>
        <dbReference type="ARBA" id="ARBA00023211"/>
    </source>
</evidence>
<keyword evidence="5 12" id="KW-0378">Hydrolase</keyword>
<keyword evidence="2 12" id="KW-0540">Nuclease</keyword>
<accession>A0A388T8G1</accession>
<gene>
    <name evidence="14" type="primary">cas9</name>
    <name evidence="14" type="ORF">NO1_0367</name>
</gene>
<keyword evidence="4 12" id="KW-0255">Endonuclease</keyword>
<dbReference type="GO" id="GO:0016787">
    <property type="term" value="F:hydrolase activity"/>
    <property type="evidence" value="ECO:0007669"/>
    <property type="project" value="UniProtKB-KW"/>
</dbReference>
<dbReference type="PROSITE" id="PS51749">
    <property type="entry name" value="HNH_CAS9"/>
    <property type="match status" value="1"/>
</dbReference>
<comment type="caution">
    <text evidence="14">The sequence shown here is derived from an EMBL/GenBank/DDBJ whole genome shotgun (WGS) entry which is preliminary data.</text>
</comment>
<evidence type="ECO:0000256" key="12">
    <source>
        <dbReference type="PROSITE-ProRule" id="PRU01085"/>
    </source>
</evidence>
<dbReference type="GO" id="GO:0046872">
    <property type="term" value="F:metal ion binding"/>
    <property type="evidence" value="ECO:0007669"/>
    <property type="project" value="UniProtKB-KW"/>
</dbReference>
<evidence type="ECO:0000256" key="5">
    <source>
        <dbReference type="ARBA" id="ARBA00022801"/>
    </source>
</evidence>
<evidence type="ECO:0000256" key="4">
    <source>
        <dbReference type="ARBA" id="ARBA00022759"/>
    </source>
</evidence>
<keyword evidence="8" id="KW-0051">Antiviral defense</keyword>
<sequence>MVSKKGKKVFAFDLGKASIGYCVREGLEINEVKSLIIEAEHAEVVSQRTRRRIHKTINSHKKREEFLNKLWIEAGLKILERTDVRFKKEFPAKNEDVVYTSCLLRIALLQNKKMEEWQIYKALHGAIQHRGYDAKADWYNAKNKDEKDNVERAKNYTGGLIKNERYSYPCYYEACRLGLWLENEPNNLQKCVPLNGAQKVRTAGFVAPRELVEKELKQLWENAQKQLPQLRRFTAEYFMYGPSGIAYGAYKNNDFSSYNQIEGVLGQRIPKFNNRIIMKCKLLPKRNVCKAATIENISFVLLMKLKNLRLTISTGDKIILTAEQIKAIYENKLPIWRENLIKLRKDKKPTFSIGSSDIKKVLAEKVVDEIEPLKANIGGRSSFCRTACRIMNKIILAGIDKPGQDLDISEFIDDPKSPNPITDREIKTMLAKIGSWHNLYVPDNRNELQEQASDAREKTDLLIGNITNPIVRNRLQILRDLLLDLKKKYGEPDEMVFEFIRSGIDNSLLASKIAKETEAYQKKQEKCNEELVQKLKRVDAFSGKNLEKLKLLELQNGECVYSGKKIGISDFDRCEIDHIFPRSRGGNDALYNKVLCCKEENQIKKERTPYEWLHTDPERWSIYVARISKLRDKLGKKKFNLLISTPEECAKTIEKYNALAETGQIARAAQSIAAFVFSWGLQTAGDNRRIFVSNGANTAAIRRTYGLNKLLGDDVKKNRANDKHHALDAICISFSRDYKYDAAKRTDEIQNVERGLFKKIVAEAIGNLIPYPYTNDKPFKGNFAPREMIYGKRVGTDGKIYLVKRDVLESVKRDEKSIAYIWDREIRGDLLAKWQSYTNAEWAELLKNYRHPKKQTIVKKVLFIEKADAQVEYDTNGRERIEEFVDFGNKGVHGQFKHSKGQTGRILYYDIQGKIKVWTIYSNQNKQEAKEKMNQQGFKLYRNGEMFYPGCLVYIPQEFRVGKNDYQPGIYKFVRVENSKKGLILLEDNNGLPILTNVGYLAGVNFRRINRTELETIARK</sequence>
<dbReference type="GO" id="GO:0003723">
    <property type="term" value="F:RNA binding"/>
    <property type="evidence" value="ECO:0007669"/>
    <property type="project" value="UniProtKB-UniRule"/>
</dbReference>
<keyword evidence="3" id="KW-0479">Metal-binding</keyword>
<evidence type="ECO:0000256" key="1">
    <source>
        <dbReference type="ARBA" id="ARBA00001946"/>
    </source>
</evidence>
<dbReference type="AlphaFoldDB" id="A0A388T8G1"/>
<dbReference type="Pfam" id="PF13395">
    <property type="entry name" value="HNH_4"/>
    <property type="match status" value="1"/>
</dbReference>
<dbReference type="Gene3D" id="3.30.420.10">
    <property type="entry name" value="Ribonuclease H-like superfamily/Ribonuclease H"/>
    <property type="match status" value="1"/>
</dbReference>
<evidence type="ECO:0000256" key="3">
    <source>
        <dbReference type="ARBA" id="ARBA00022723"/>
    </source>
</evidence>
<dbReference type="SMART" id="SM00507">
    <property type="entry name" value="HNHc"/>
    <property type="match status" value="1"/>
</dbReference>
<keyword evidence="7" id="KW-0694">RNA-binding</keyword>
<keyword evidence="9 12" id="KW-0238">DNA-binding</keyword>
<evidence type="ECO:0000256" key="11">
    <source>
        <dbReference type="ARBA" id="ARBA00046380"/>
    </source>
</evidence>
<dbReference type="NCBIfam" id="TIGR01865">
    <property type="entry name" value="cas_Csn1"/>
    <property type="match status" value="1"/>
</dbReference>
<evidence type="ECO:0000256" key="9">
    <source>
        <dbReference type="ARBA" id="ARBA00023125"/>
    </source>
</evidence>
<evidence type="ECO:0000313" key="14">
    <source>
        <dbReference type="EMBL" id="GBR72910.1"/>
    </source>
</evidence>
<comment type="cofactor">
    <cofactor evidence="1">
        <name>Mg(2+)</name>
        <dbReference type="ChEBI" id="CHEBI:18420"/>
    </cofactor>
</comment>
<keyword evidence="10" id="KW-0464">Manganese</keyword>
<reference evidence="14 15" key="1">
    <citation type="journal article" date="2019" name="ISME J.">
        <title>Genome analyses of uncultured TG2/ZB3 bacteria in 'Margulisbacteria' specifically attached to ectosymbiotic spirochetes of protists in the termite gut.</title>
        <authorList>
            <person name="Utami Y.D."/>
            <person name="Kuwahara H."/>
            <person name="Igai K."/>
            <person name="Murakami T."/>
            <person name="Sugaya K."/>
            <person name="Morikawa T."/>
            <person name="Nagura Y."/>
            <person name="Yuki M."/>
            <person name="Deevong P."/>
            <person name="Inoue T."/>
            <person name="Kihara K."/>
            <person name="Lo N."/>
            <person name="Yamada A."/>
            <person name="Ohkuma M."/>
            <person name="Hongoh Y."/>
        </authorList>
    </citation>
    <scope>NUCLEOTIDE SEQUENCE [LARGE SCALE GENOMIC DNA]</scope>
    <source>
        <strain evidence="14">NkOx7-01</strain>
    </source>
</reference>
<dbReference type="InterPro" id="IPR003615">
    <property type="entry name" value="HNH_nuc"/>
</dbReference>
<evidence type="ECO:0000256" key="7">
    <source>
        <dbReference type="ARBA" id="ARBA00022884"/>
    </source>
</evidence>
<name>A0A388T8G1_TERA1</name>